<reference evidence="1 3" key="2">
    <citation type="journal article" date="2014" name="BMC Genomics">
        <title>An improved genome release (version Mt4.0) for the model legume Medicago truncatula.</title>
        <authorList>
            <person name="Tang H."/>
            <person name="Krishnakumar V."/>
            <person name="Bidwell S."/>
            <person name="Rosen B."/>
            <person name="Chan A."/>
            <person name="Zhou S."/>
            <person name="Gentzbittel L."/>
            <person name="Childs K.L."/>
            <person name="Yandell M."/>
            <person name="Gundlach H."/>
            <person name="Mayer K.F."/>
            <person name="Schwartz D.C."/>
            <person name="Town C.D."/>
        </authorList>
    </citation>
    <scope>GENOME REANNOTATION</scope>
    <source>
        <strain evidence="1">A17</strain>
        <strain evidence="2 3">cv. Jemalong A17</strain>
    </source>
</reference>
<reference evidence="1 3" key="1">
    <citation type="journal article" date="2011" name="Nature">
        <title>The Medicago genome provides insight into the evolution of rhizobial symbioses.</title>
        <authorList>
            <person name="Young N.D."/>
            <person name="Debelle F."/>
            <person name="Oldroyd G.E."/>
            <person name="Geurts R."/>
            <person name="Cannon S.B."/>
            <person name="Udvardi M.K."/>
            <person name="Benedito V.A."/>
            <person name="Mayer K.F."/>
            <person name="Gouzy J."/>
            <person name="Schoof H."/>
            <person name="Van de Peer Y."/>
            <person name="Proost S."/>
            <person name="Cook D.R."/>
            <person name="Meyers B.C."/>
            <person name="Spannagl M."/>
            <person name="Cheung F."/>
            <person name="De Mita S."/>
            <person name="Krishnakumar V."/>
            <person name="Gundlach H."/>
            <person name="Zhou S."/>
            <person name="Mudge J."/>
            <person name="Bharti A.K."/>
            <person name="Murray J.D."/>
            <person name="Naoumkina M.A."/>
            <person name="Rosen B."/>
            <person name="Silverstein K.A."/>
            <person name="Tang H."/>
            <person name="Rombauts S."/>
            <person name="Zhao P.X."/>
            <person name="Zhou P."/>
            <person name="Barbe V."/>
            <person name="Bardou P."/>
            <person name="Bechner M."/>
            <person name="Bellec A."/>
            <person name="Berger A."/>
            <person name="Berges H."/>
            <person name="Bidwell S."/>
            <person name="Bisseling T."/>
            <person name="Choisne N."/>
            <person name="Couloux A."/>
            <person name="Denny R."/>
            <person name="Deshpande S."/>
            <person name="Dai X."/>
            <person name="Doyle J.J."/>
            <person name="Dudez A.M."/>
            <person name="Farmer A.D."/>
            <person name="Fouteau S."/>
            <person name="Franken C."/>
            <person name="Gibelin C."/>
            <person name="Gish J."/>
            <person name="Goldstein S."/>
            <person name="Gonzalez A.J."/>
            <person name="Green P.J."/>
            <person name="Hallab A."/>
            <person name="Hartog M."/>
            <person name="Hua A."/>
            <person name="Humphray S.J."/>
            <person name="Jeong D.H."/>
            <person name="Jing Y."/>
            <person name="Jocker A."/>
            <person name="Kenton S.M."/>
            <person name="Kim D.J."/>
            <person name="Klee K."/>
            <person name="Lai H."/>
            <person name="Lang C."/>
            <person name="Lin S."/>
            <person name="Macmil S.L."/>
            <person name="Magdelenat G."/>
            <person name="Matthews L."/>
            <person name="McCorrison J."/>
            <person name="Monaghan E.L."/>
            <person name="Mun J.H."/>
            <person name="Najar F.Z."/>
            <person name="Nicholson C."/>
            <person name="Noirot C."/>
            <person name="O'Bleness M."/>
            <person name="Paule C.R."/>
            <person name="Poulain J."/>
            <person name="Prion F."/>
            <person name="Qin B."/>
            <person name="Qu C."/>
            <person name="Retzel E.F."/>
            <person name="Riddle C."/>
            <person name="Sallet E."/>
            <person name="Samain S."/>
            <person name="Samson N."/>
            <person name="Sanders I."/>
            <person name="Saurat O."/>
            <person name="Scarpelli C."/>
            <person name="Schiex T."/>
            <person name="Segurens B."/>
            <person name="Severin A.J."/>
            <person name="Sherrier D.J."/>
            <person name="Shi R."/>
            <person name="Sims S."/>
            <person name="Singer S.R."/>
            <person name="Sinharoy S."/>
            <person name="Sterck L."/>
            <person name="Viollet A."/>
            <person name="Wang B.B."/>
            <person name="Wang K."/>
            <person name="Wang M."/>
            <person name="Wang X."/>
            <person name="Warfsmann J."/>
            <person name="Weissenbach J."/>
            <person name="White D.D."/>
            <person name="White J.D."/>
            <person name="Wiley G.B."/>
            <person name="Wincker P."/>
            <person name="Xing Y."/>
            <person name="Yang L."/>
            <person name="Yao Z."/>
            <person name="Ying F."/>
            <person name="Zhai J."/>
            <person name="Zhou L."/>
            <person name="Zuber A."/>
            <person name="Denarie J."/>
            <person name="Dixon R.A."/>
            <person name="May G.D."/>
            <person name="Schwartz D.C."/>
            <person name="Rogers J."/>
            <person name="Quetier F."/>
            <person name="Town C.D."/>
            <person name="Roe B.A."/>
        </authorList>
    </citation>
    <scope>NUCLEOTIDE SEQUENCE [LARGE SCALE GENOMIC DNA]</scope>
    <source>
        <strain evidence="1">A17</strain>
        <strain evidence="2 3">cv. Jemalong A17</strain>
    </source>
</reference>
<accession>A0A072V542</accession>
<dbReference type="EMBL" id="CM001218">
    <property type="protein sequence ID" value="KEH36781.1"/>
    <property type="molecule type" value="Genomic_DNA"/>
</dbReference>
<reference evidence="2" key="3">
    <citation type="submission" date="2015-04" db="UniProtKB">
        <authorList>
            <consortium name="EnsemblPlants"/>
        </authorList>
    </citation>
    <scope>IDENTIFICATION</scope>
    <source>
        <strain evidence="2">cv. Jemalong A17</strain>
    </source>
</reference>
<dbReference type="HOGENOM" id="CLU_2149558_0_0_1"/>
<keyword evidence="1" id="KW-0472">Membrane</keyword>
<dbReference type="AlphaFoldDB" id="A0A072V542"/>
<name>A0A072V542_MEDTR</name>
<organism evidence="1 3">
    <name type="scientific">Medicago truncatula</name>
    <name type="common">Barrel medic</name>
    <name type="synonym">Medicago tribuloides</name>
    <dbReference type="NCBI Taxonomy" id="3880"/>
    <lineage>
        <taxon>Eukaryota</taxon>
        <taxon>Viridiplantae</taxon>
        <taxon>Streptophyta</taxon>
        <taxon>Embryophyta</taxon>
        <taxon>Tracheophyta</taxon>
        <taxon>Spermatophyta</taxon>
        <taxon>Magnoliopsida</taxon>
        <taxon>eudicotyledons</taxon>
        <taxon>Gunneridae</taxon>
        <taxon>Pentapetalae</taxon>
        <taxon>rosids</taxon>
        <taxon>fabids</taxon>
        <taxon>Fabales</taxon>
        <taxon>Fabaceae</taxon>
        <taxon>Papilionoideae</taxon>
        <taxon>50 kb inversion clade</taxon>
        <taxon>NPAAA clade</taxon>
        <taxon>Hologalegina</taxon>
        <taxon>IRL clade</taxon>
        <taxon>Trifolieae</taxon>
        <taxon>Medicago</taxon>
    </lineage>
</organism>
<dbReference type="EnsemblPlants" id="KEH36781">
    <property type="protein sequence ID" value="KEH36781"/>
    <property type="gene ID" value="MTR_2g022400"/>
</dbReference>
<keyword evidence="3" id="KW-1185">Reference proteome</keyword>
<keyword evidence="1" id="KW-0812">Transmembrane</keyword>
<gene>
    <name evidence="1" type="ordered locus">MTR_2g022400</name>
</gene>
<proteinExistence type="predicted"/>
<evidence type="ECO:0000313" key="3">
    <source>
        <dbReference type="Proteomes" id="UP000002051"/>
    </source>
</evidence>
<protein>
    <submittedName>
        <fullName evidence="1">Transmembrane protein, putative</fullName>
    </submittedName>
</protein>
<dbReference type="Proteomes" id="UP000002051">
    <property type="component" value="Chromosome 2"/>
</dbReference>
<evidence type="ECO:0000313" key="2">
    <source>
        <dbReference type="EnsemblPlants" id="KEH36781"/>
    </source>
</evidence>
<sequence length="112" mass="12134">MAAAGRRRQLVGGLRLALTGGGLLVAVSPIHSEQQSLALSFPTITVLVHNSPPSIYISSISGNDVVPYLFRFRRRSLSVSPMLDLLLFCFIPSSNLTVLPSPAPLHHHHTQN</sequence>
<evidence type="ECO:0000313" key="1">
    <source>
        <dbReference type="EMBL" id="KEH36781.1"/>
    </source>
</evidence>